<evidence type="ECO:0000256" key="9">
    <source>
        <dbReference type="ARBA" id="ARBA00023170"/>
    </source>
</evidence>
<dbReference type="CDD" id="cd18997">
    <property type="entry name" value="LGIC_ECD_nAChR"/>
    <property type="match status" value="1"/>
</dbReference>
<dbReference type="InterPro" id="IPR018000">
    <property type="entry name" value="Neurotransmitter_ion_chnl_CS"/>
</dbReference>
<dbReference type="PRINTS" id="PR00252">
    <property type="entry name" value="NRIONCHANNEL"/>
</dbReference>
<feature type="transmembrane region" description="Helical" evidence="15">
    <location>
        <begin position="378"/>
        <end position="402"/>
    </location>
</feature>
<dbReference type="AlphaFoldDB" id="A0A1I8F1E6"/>
<dbReference type="Pfam" id="PF02932">
    <property type="entry name" value="Neur_chan_memb"/>
    <property type="match status" value="1"/>
</dbReference>
<keyword evidence="8" id="KW-1015">Disulfide bond</keyword>
<keyword evidence="11" id="KW-0628">Postsynaptic cell membrane</keyword>
<dbReference type="Gene3D" id="2.70.170.10">
    <property type="entry name" value="Neurotransmitter-gated ion-channel ligand-binding domain"/>
    <property type="match status" value="1"/>
</dbReference>
<keyword evidence="12" id="KW-1071">Ligand-gated ion channel</keyword>
<dbReference type="InterPro" id="IPR036734">
    <property type="entry name" value="Neur_chan_lig-bd_sf"/>
</dbReference>
<feature type="transmembrane region" description="Helical" evidence="15">
    <location>
        <begin position="39"/>
        <end position="59"/>
    </location>
</feature>
<evidence type="ECO:0000256" key="10">
    <source>
        <dbReference type="ARBA" id="ARBA00023180"/>
    </source>
</evidence>
<dbReference type="InterPro" id="IPR002394">
    <property type="entry name" value="Nicotinic_acetylcholine_rcpt"/>
</dbReference>
<comment type="subcellular location">
    <subcellularLocation>
        <location evidence="14">Postsynaptic cell membrane</location>
        <topology evidence="14">Multi-pass membrane protein</topology>
    </subcellularLocation>
</comment>
<keyword evidence="2" id="KW-1003">Cell membrane</keyword>
<name>A0A1I8F1E6_WUCBA</name>
<evidence type="ECO:0000256" key="6">
    <source>
        <dbReference type="ARBA" id="ARBA00023065"/>
    </source>
</evidence>
<organism evidence="18">
    <name type="scientific">Wuchereria bancrofti</name>
    <dbReference type="NCBI Taxonomy" id="6293"/>
    <lineage>
        <taxon>Eukaryota</taxon>
        <taxon>Metazoa</taxon>
        <taxon>Ecdysozoa</taxon>
        <taxon>Nematoda</taxon>
        <taxon>Chromadorea</taxon>
        <taxon>Rhabditida</taxon>
        <taxon>Spirurina</taxon>
        <taxon>Spiruromorpha</taxon>
        <taxon>Filarioidea</taxon>
        <taxon>Onchocercidae</taxon>
        <taxon>Wuchereria</taxon>
    </lineage>
</organism>
<feature type="domain" description="Neurotransmitter-gated ion-channel ligand-binding" evidence="16">
    <location>
        <begin position="90"/>
        <end position="316"/>
    </location>
</feature>
<evidence type="ECO:0000313" key="18">
    <source>
        <dbReference type="WBParaSite" id="maker-PairedContig_958-snap-gene-0.11-mRNA-1"/>
    </source>
</evidence>
<keyword evidence="3 15" id="KW-0812">Transmembrane</keyword>
<sequence length="513" mass="59993">MRDMRRKCIQRMYYGGSFKRNNNVSEDEVSEMKGEHLNFFSYPTITLSTTFLLSLFVLLPQTNAAIKLPNIPDREEISDVELKYHGMNDEQRLFKYIIRNFDISIRPVWNASSVVNVYMGLTLTHIFNIDERNQVLTLNVWVEQNWHDERIRWNPIEFGNISKLTVGKKYLWTPDIVLYNNAGDFSRGFVDTNLHILSNGDTQWAPPAKVSSICKLDVTYFPFDDQFCLLEFGSCKSSSITYMLFSTNYCKLGIYDQSQLDVQIMERYDGKNPFTRDSFIENGEWEIVANRTRKVLRGQQTTFSTIVFELHLRRRVLYFIYNIIAPCFMLSILTMMQFLLPCESGEKITLGLTVLLAYSVFSFNIAENMPETSEVIPLIAIYLMGIMAISGLSVCLSVIVLNMRHSAERNCRPPHWLNFIAYRILGRLFGTATQKKRRKLEYAKDNTKDLMSEIIMERIENENDHDELVEEWNHISIIFDRFFFCCIFFLTGVATFFLLIAPRFSHRDFDMNF</sequence>
<dbReference type="GO" id="GO:0022848">
    <property type="term" value="F:acetylcholine-gated monoatomic cation-selective channel activity"/>
    <property type="evidence" value="ECO:0007669"/>
    <property type="project" value="InterPro"/>
</dbReference>
<evidence type="ECO:0000256" key="4">
    <source>
        <dbReference type="ARBA" id="ARBA00022989"/>
    </source>
</evidence>
<dbReference type="SUPFAM" id="SSF63712">
    <property type="entry name" value="Nicotinic receptor ligand binding domain-like"/>
    <property type="match status" value="1"/>
</dbReference>
<dbReference type="FunFam" id="2.70.170.10:FF:000028">
    <property type="entry name" value="AcetylCholine Receptor"/>
    <property type="match status" value="1"/>
</dbReference>
<keyword evidence="6 15" id="KW-0406">Ion transport</keyword>
<protein>
    <submittedName>
        <fullName evidence="18">Uncharacterized protein</fullName>
    </submittedName>
</protein>
<evidence type="ECO:0000256" key="1">
    <source>
        <dbReference type="ARBA" id="ARBA00022448"/>
    </source>
</evidence>
<keyword evidence="1 15" id="KW-0813">Transport</keyword>
<dbReference type="GO" id="GO:0045211">
    <property type="term" value="C:postsynaptic membrane"/>
    <property type="evidence" value="ECO:0007669"/>
    <property type="project" value="UniProtKB-SubCell"/>
</dbReference>
<keyword evidence="4 15" id="KW-1133">Transmembrane helix</keyword>
<keyword evidence="7 15" id="KW-0472">Membrane</keyword>
<evidence type="ECO:0000259" key="17">
    <source>
        <dbReference type="Pfam" id="PF02932"/>
    </source>
</evidence>
<keyword evidence="5" id="KW-0770">Synapse</keyword>
<dbReference type="WBParaSite" id="maker-PairedContig_958-snap-gene-0.11-mRNA-1">
    <property type="protein sequence ID" value="maker-PairedContig_958-snap-gene-0.11-mRNA-1"/>
    <property type="gene ID" value="maker-PairedContig_958-snap-gene-0.11"/>
</dbReference>
<evidence type="ECO:0000256" key="2">
    <source>
        <dbReference type="ARBA" id="ARBA00022475"/>
    </source>
</evidence>
<accession>A0A1I8F1E6</accession>
<comment type="similarity">
    <text evidence="15">Belongs to the ligand-gated ion channel (TC 1.A.9) family.</text>
</comment>
<dbReference type="Pfam" id="PF02931">
    <property type="entry name" value="Neur_chan_LBD"/>
    <property type="match status" value="1"/>
</dbReference>
<dbReference type="InterPro" id="IPR006201">
    <property type="entry name" value="Neur_channel"/>
</dbReference>
<dbReference type="PANTHER" id="PTHR18945">
    <property type="entry name" value="NEUROTRANSMITTER GATED ION CHANNEL"/>
    <property type="match status" value="1"/>
</dbReference>
<keyword evidence="13 15" id="KW-0407">Ion channel</keyword>
<feature type="domain" description="Neurotransmitter-gated ion-channel transmembrane" evidence="17">
    <location>
        <begin position="323"/>
        <end position="438"/>
    </location>
</feature>
<dbReference type="GO" id="GO:0004888">
    <property type="term" value="F:transmembrane signaling receptor activity"/>
    <property type="evidence" value="ECO:0007669"/>
    <property type="project" value="InterPro"/>
</dbReference>
<feature type="transmembrane region" description="Helical" evidence="15">
    <location>
        <begin position="482"/>
        <end position="501"/>
    </location>
</feature>
<keyword evidence="9" id="KW-0675">Receptor</keyword>
<dbReference type="InterPro" id="IPR036719">
    <property type="entry name" value="Neuro-gated_channel_TM_sf"/>
</dbReference>
<feature type="transmembrane region" description="Helical" evidence="15">
    <location>
        <begin position="316"/>
        <end position="336"/>
    </location>
</feature>
<dbReference type="CDD" id="cd19051">
    <property type="entry name" value="LGIC_TM_cation"/>
    <property type="match status" value="1"/>
</dbReference>
<dbReference type="STRING" id="6293.A0A1I8F1E6"/>
<dbReference type="InterPro" id="IPR038050">
    <property type="entry name" value="Neuro_actylchol_rec"/>
</dbReference>
<evidence type="ECO:0000256" key="5">
    <source>
        <dbReference type="ARBA" id="ARBA00023018"/>
    </source>
</evidence>
<dbReference type="FunFam" id="1.20.58.390:FF:000043">
    <property type="entry name" value="AcetylCholine Receptor"/>
    <property type="match status" value="1"/>
</dbReference>
<proteinExistence type="inferred from homology"/>
<dbReference type="InterPro" id="IPR006202">
    <property type="entry name" value="Neur_chan_lig-bd"/>
</dbReference>
<evidence type="ECO:0000256" key="7">
    <source>
        <dbReference type="ARBA" id="ARBA00023136"/>
    </source>
</evidence>
<evidence type="ECO:0000259" key="16">
    <source>
        <dbReference type="Pfam" id="PF02931"/>
    </source>
</evidence>
<evidence type="ECO:0000256" key="15">
    <source>
        <dbReference type="RuleBase" id="RU000687"/>
    </source>
</evidence>
<feature type="transmembrane region" description="Helical" evidence="15">
    <location>
        <begin position="348"/>
        <end position="366"/>
    </location>
</feature>
<evidence type="ECO:0000256" key="14">
    <source>
        <dbReference type="ARBA" id="ARBA00034104"/>
    </source>
</evidence>
<evidence type="ECO:0000256" key="3">
    <source>
        <dbReference type="ARBA" id="ARBA00022692"/>
    </source>
</evidence>
<reference evidence="18" key="1">
    <citation type="submission" date="2016-11" db="UniProtKB">
        <authorList>
            <consortium name="WormBaseParasite"/>
        </authorList>
    </citation>
    <scope>IDENTIFICATION</scope>
    <source>
        <strain evidence="18">pt0022</strain>
    </source>
</reference>
<dbReference type="PRINTS" id="PR00254">
    <property type="entry name" value="NICOTINICR"/>
</dbReference>
<dbReference type="Gene3D" id="1.20.58.390">
    <property type="entry name" value="Neurotransmitter-gated ion-channel transmembrane domain"/>
    <property type="match status" value="1"/>
</dbReference>
<dbReference type="SUPFAM" id="SSF90112">
    <property type="entry name" value="Neurotransmitter-gated ion-channel transmembrane pore"/>
    <property type="match status" value="1"/>
</dbReference>
<evidence type="ECO:0000256" key="13">
    <source>
        <dbReference type="ARBA" id="ARBA00023303"/>
    </source>
</evidence>
<keyword evidence="10" id="KW-0325">Glycoprotein</keyword>
<evidence type="ECO:0000256" key="11">
    <source>
        <dbReference type="ARBA" id="ARBA00023257"/>
    </source>
</evidence>
<evidence type="ECO:0000256" key="12">
    <source>
        <dbReference type="ARBA" id="ARBA00023286"/>
    </source>
</evidence>
<dbReference type="InterPro" id="IPR006029">
    <property type="entry name" value="Neurotrans-gated_channel_TM"/>
</dbReference>
<evidence type="ECO:0000256" key="8">
    <source>
        <dbReference type="ARBA" id="ARBA00023157"/>
    </source>
</evidence>
<dbReference type="PROSITE" id="PS00236">
    <property type="entry name" value="NEUROTR_ION_CHANNEL"/>
    <property type="match status" value="1"/>
</dbReference>